<dbReference type="PANTHER" id="PTHR37787:SF1">
    <property type="entry name" value="BIOGENESIS OF LYSOSOME-RELATED ORGANELLES COMPLEX 1 SUBUNIT KXD1"/>
    <property type="match status" value="1"/>
</dbReference>
<dbReference type="GO" id="GO:0032880">
    <property type="term" value="P:regulation of protein localization"/>
    <property type="evidence" value="ECO:0007669"/>
    <property type="project" value="TreeGrafter"/>
</dbReference>
<dbReference type="Proteomes" id="UP000824596">
    <property type="component" value="Unassembled WGS sequence"/>
</dbReference>
<evidence type="ECO:0000313" key="11">
    <source>
        <dbReference type="Proteomes" id="UP000824596"/>
    </source>
</evidence>
<comment type="caution">
    <text evidence="10">The sequence shown here is derived from an EMBL/GenBank/DDBJ whole genome shotgun (WGS) entry which is preliminary data.</text>
</comment>
<comment type="subcellular location">
    <subcellularLocation>
        <location evidence="2">Endosome</location>
    </subcellularLocation>
</comment>
<evidence type="ECO:0000313" key="10">
    <source>
        <dbReference type="EMBL" id="KAH0960805.1"/>
    </source>
</evidence>
<gene>
    <name evidence="10" type="ORF">HRG_07958</name>
</gene>
<evidence type="ECO:0000256" key="4">
    <source>
        <dbReference type="ARBA" id="ARBA00016207"/>
    </source>
</evidence>
<evidence type="ECO:0000256" key="8">
    <source>
        <dbReference type="SAM" id="MobiDB-lite"/>
    </source>
</evidence>
<reference evidence="10" key="1">
    <citation type="submission" date="2021-09" db="EMBL/GenBank/DDBJ databases">
        <title>A high-quality genome of the endoparasitic fungus Hirsutella rhossiliensis with a comparison of Hirsutella genomes reveals transposable elements contributing to genome size variation.</title>
        <authorList>
            <person name="Lin R."/>
            <person name="Jiao Y."/>
            <person name="Sun X."/>
            <person name="Ling J."/>
            <person name="Xie B."/>
            <person name="Cheng X."/>
        </authorList>
    </citation>
    <scope>NUCLEOTIDE SEQUENCE</scope>
    <source>
        <strain evidence="10">HR02</strain>
    </source>
</reference>
<keyword evidence="5" id="KW-0813">Transport</keyword>
<accession>A0A9P8MT41</accession>
<dbReference type="AlphaFoldDB" id="A0A9P8MT41"/>
<dbReference type="GO" id="GO:0031083">
    <property type="term" value="C:BLOC-1 complex"/>
    <property type="evidence" value="ECO:0007669"/>
    <property type="project" value="TreeGrafter"/>
</dbReference>
<evidence type="ECO:0000256" key="6">
    <source>
        <dbReference type="ARBA" id="ARBA00022753"/>
    </source>
</evidence>
<evidence type="ECO:0000256" key="7">
    <source>
        <dbReference type="ARBA" id="ARBA00029808"/>
    </source>
</evidence>
<dbReference type="GO" id="GO:0007032">
    <property type="term" value="P:endosome organization"/>
    <property type="evidence" value="ECO:0007669"/>
    <property type="project" value="TreeGrafter"/>
</dbReference>
<evidence type="ECO:0000256" key="1">
    <source>
        <dbReference type="ARBA" id="ARBA00002069"/>
    </source>
</evidence>
<evidence type="ECO:0000256" key="3">
    <source>
        <dbReference type="ARBA" id="ARBA00005913"/>
    </source>
</evidence>
<name>A0A9P8MT41_9HYPO</name>
<sequence>MSGPYSHVAYSMPMAVPSKGNQYPTYSQYSVSPPECDDSISSASGVASYSNSGYSATSASYVGYSAGDYDTTGSASGLDFQEYMQERFANSFNPIPLDRSMAVQAQTSGKLNAKHRELVDLQKQAQARLAKTRERFQEGMRDAREVRGDLEWTQKKVSSLQSKASRKHPKEYGKARARYPSPEC</sequence>
<dbReference type="EMBL" id="JAIZPD010000009">
    <property type="protein sequence ID" value="KAH0960805.1"/>
    <property type="molecule type" value="Genomic_DNA"/>
</dbReference>
<keyword evidence="6" id="KW-0967">Endosome</keyword>
<dbReference type="InterPro" id="IPR019371">
    <property type="entry name" value="KxDL_dom"/>
</dbReference>
<feature type="region of interest" description="Disordered" evidence="8">
    <location>
        <begin position="155"/>
        <end position="184"/>
    </location>
</feature>
<dbReference type="PANTHER" id="PTHR37787">
    <property type="entry name" value="BIOGENESIS OF LYSOSOME-RELATED ORGANELLES COMPLEX 1 SUBUNIT KXD1"/>
    <property type="match status" value="1"/>
</dbReference>
<dbReference type="Pfam" id="PF10241">
    <property type="entry name" value="KxDL"/>
    <property type="match status" value="1"/>
</dbReference>
<feature type="domain" description="KxDL" evidence="9">
    <location>
        <begin position="87"/>
        <end position="172"/>
    </location>
</feature>
<keyword evidence="11" id="KW-1185">Reference proteome</keyword>
<dbReference type="GO" id="GO:0005768">
    <property type="term" value="C:endosome"/>
    <property type="evidence" value="ECO:0007669"/>
    <property type="project" value="UniProtKB-SubCell"/>
</dbReference>
<protein>
    <recommendedName>
        <fullName evidence="4">Biogenesis of lysosome-related organelles complex 1 subunit KXD1</fullName>
    </recommendedName>
    <alternativeName>
        <fullName evidence="7">KxDL homolog</fullName>
    </alternativeName>
</protein>
<proteinExistence type="inferred from homology"/>
<organism evidence="10 11">
    <name type="scientific">Hirsutella rhossiliensis</name>
    <dbReference type="NCBI Taxonomy" id="111463"/>
    <lineage>
        <taxon>Eukaryota</taxon>
        <taxon>Fungi</taxon>
        <taxon>Dikarya</taxon>
        <taxon>Ascomycota</taxon>
        <taxon>Pezizomycotina</taxon>
        <taxon>Sordariomycetes</taxon>
        <taxon>Hypocreomycetidae</taxon>
        <taxon>Hypocreales</taxon>
        <taxon>Ophiocordycipitaceae</taxon>
        <taxon>Hirsutella</taxon>
    </lineage>
</organism>
<evidence type="ECO:0000256" key="5">
    <source>
        <dbReference type="ARBA" id="ARBA00022448"/>
    </source>
</evidence>
<evidence type="ECO:0000259" key="9">
    <source>
        <dbReference type="Pfam" id="PF10241"/>
    </source>
</evidence>
<dbReference type="GeneID" id="68357087"/>
<dbReference type="OrthoDB" id="4089816at2759"/>
<comment type="similarity">
    <text evidence="3">Belongs to the KXD1 family.</text>
</comment>
<dbReference type="RefSeq" id="XP_044718318.1">
    <property type="nucleotide sequence ID" value="XM_044866429.1"/>
</dbReference>
<comment type="function">
    <text evidence="1">Component of the biogenesis of lysosome-related organelles complex-1 (BLOC-1) involved in endosomal cargo sorting.</text>
</comment>
<evidence type="ECO:0000256" key="2">
    <source>
        <dbReference type="ARBA" id="ARBA00004177"/>
    </source>
</evidence>
<dbReference type="InterPro" id="IPR051390">
    <property type="entry name" value="BLOC-1_subunit_KXD1"/>
</dbReference>